<reference evidence="1" key="1">
    <citation type="submission" date="2014-09" db="EMBL/GenBank/DDBJ databases">
        <authorList>
            <person name="Magalhaes I.L.F."/>
            <person name="Oliveira U."/>
            <person name="Santos F.R."/>
            <person name="Vidigal T.H.D.A."/>
            <person name="Brescovit A.D."/>
            <person name="Santos A.J."/>
        </authorList>
    </citation>
    <scope>NUCLEOTIDE SEQUENCE</scope>
    <source>
        <tissue evidence="1">Shoot tissue taken approximately 20 cm above the soil surface</tissue>
    </source>
</reference>
<proteinExistence type="predicted"/>
<dbReference type="AlphaFoldDB" id="A0A0A9C991"/>
<accession>A0A0A9C991</accession>
<protein>
    <submittedName>
        <fullName evidence="1">Uncharacterized protein</fullName>
    </submittedName>
</protein>
<name>A0A0A9C991_ARUDO</name>
<sequence>MMVYTSGSLASVFLGEACLNLFQAMWD</sequence>
<organism evidence="1">
    <name type="scientific">Arundo donax</name>
    <name type="common">Giant reed</name>
    <name type="synonym">Donax arundinaceus</name>
    <dbReference type="NCBI Taxonomy" id="35708"/>
    <lineage>
        <taxon>Eukaryota</taxon>
        <taxon>Viridiplantae</taxon>
        <taxon>Streptophyta</taxon>
        <taxon>Embryophyta</taxon>
        <taxon>Tracheophyta</taxon>
        <taxon>Spermatophyta</taxon>
        <taxon>Magnoliopsida</taxon>
        <taxon>Liliopsida</taxon>
        <taxon>Poales</taxon>
        <taxon>Poaceae</taxon>
        <taxon>PACMAD clade</taxon>
        <taxon>Arundinoideae</taxon>
        <taxon>Arundineae</taxon>
        <taxon>Arundo</taxon>
    </lineage>
</organism>
<evidence type="ECO:0000313" key="1">
    <source>
        <dbReference type="EMBL" id="JAD71028.1"/>
    </source>
</evidence>
<reference evidence="1" key="2">
    <citation type="journal article" date="2015" name="Data Brief">
        <title>Shoot transcriptome of the giant reed, Arundo donax.</title>
        <authorList>
            <person name="Barrero R.A."/>
            <person name="Guerrero F.D."/>
            <person name="Moolhuijzen P."/>
            <person name="Goolsby J.A."/>
            <person name="Tidwell J."/>
            <person name="Bellgard S.E."/>
            <person name="Bellgard M.I."/>
        </authorList>
    </citation>
    <scope>NUCLEOTIDE SEQUENCE</scope>
    <source>
        <tissue evidence="1">Shoot tissue taken approximately 20 cm above the soil surface</tissue>
    </source>
</reference>
<dbReference type="EMBL" id="GBRH01226867">
    <property type="protein sequence ID" value="JAD71028.1"/>
    <property type="molecule type" value="Transcribed_RNA"/>
</dbReference>